<sequence>MKKYKPTTKEELKRLVFTNNGIKLGDIDTSLITDMSDLFNESKRKDFDGIEEWDTSNVENMSYMFAYMNYNVLGQYSMTEFNSNLNNWNVSKVKNMIYMFAGCTYFNQPLNKWDVSNVENMAGMFFGAKKFNQPLNNWNVSKVKDMSDMFHNCEAFNRPLDKWDVSNVKDMSNMFNVALKFNQNINNWNVSNVEDLSKTFRYCKAFDQPLNDWDVSNVKNMQHIFEDCENFNQPLDKWDTSNVESMEFAFRACGKFNQPLNSWNMSKVTNIEHMFAFTEEFNQPLDKWDTRNVISVMLLFAYARKFDHYESLANWNLDSLQAISIICDDKYMDKLPTRIQVYRQAFYPKDDIISITKFNVKEIYELIADDKNKKVVRLKKRLESDFSSELSFVTNNYNFKTIEKAEKYAERNYNAKKYDKKLEFIKNCHVLVKDKSREVNINLIKYIYSEYLSLKKTIKKLEKIDNMVNLLDLKSFVNFTKEIYLKNQDEVITAFVYAMYGGDEALKKISELMNTIESKNLLTMISFNIESRYAQSLLYKIYLNSTKSAIRKEAVEMINELLEKINIGYTEFRLRCMPNLGFNSKGEKKLNDDYKLIVNNDYTLTLFDIKNNKELKKVPQNLDKKLKDKIKELGKEVDKFINHISHILGIMLIDGDILSYDLFKEVFIDNYLMNKFGSSLIWNLYDKDKNFITNFRYTSDGKYLNTENEKIKINADNFMSLATPIEMDDETIDKWRKQIEDSELSQPINQLTSIKLNKDNLKKEIKKIKNIDISYGAFKFFAQKYDMHTNDVLGDNDTITYTFTSNDGDIFTMSAKVDEEVEYDDLVNISIDFKKGENKKDISKRFVYTFLVFMIFDFRLTDLF</sequence>
<dbReference type="Pfam" id="PF13569">
    <property type="entry name" value="DUF4132"/>
    <property type="match status" value="1"/>
</dbReference>
<reference evidence="3" key="1">
    <citation type="submission" date="2015-04" db="EMBL/GenBank/DDBJ databases">
        <authorList>
            <person name="Mushtaq Mamoona"/>
        </authorList>
    </citation>
    <scope>NUCLEOTIDE SEQUENCE [LARGE SCALE GENOMIC DNA]</scope>
    <source>
        <strain evidence="3">AN4859/03</strain>
    </source>
</reference>
<feature type="domain" description="DUF4132" evidence="1">
    <location>
        <begin position="613"/>
        <end position="752"/>
    </location>
</feature>
<evidence type="ECO:0000313" key="2">
    <source>
        <dbReference type="EMBL" id="CRF33522.1"/>
    </source>
</evidence>
<protein>
    <recommendedName>
        <fullName evidence="1">DUF4132 domain-containing protein</fullName>
    </recommendedName>
</protein>
<gene>
    <name evidence="2" type="ORF">BRSU_1497</name>
</gene>
<dbReference type="OrthoDB" id="304456at2"/>
<dbReference type="NCBIfam" id="TIGR02167">
    <property type="entry name" value="Liste_lipo_26"/>
    <property type="match status" value="4"/>
</dbReference>
<dbReference type="InterPro" id="IPR011889">
    <property type="entry name" value="Liste_lipo_26"/>
</dbReference>
<dbReference type="RefSeq" id="WP_048594712.1">
    <property type="nucleotide sequence ID" value="NZ_CVLB01000001.1"/>
</dbReference>
<dbReference type="AlphaFoldDB" id="A0A0G4K7C3"/>
<dbReference type="InterPro" id="IPR005046">
    <property type="entry name" value="DUF285"/>
</dbReference>
<name>A0A0G4K7C3_9SPIR</name>
<proteinExistence type="predicted"/>
<evidence type="ECO:0000259" key="1">
    <source>
        <dbReference type="Pfam" id="PF13569"/>
    </source>
</evidence>
<organism evidence="2 3">
    <name type="scientific">Brachyspira suanatina</name>
    <dbReference type="NCBI Taxonomy" id="381802"/>
    <lineage>
        <taxon>Bacteria</taxon>
        <taxon>Pseudomonadati</taxon>
        <taxon>Spirochaetota</taxon>
        <taxon>Spirochaetia</taxon>
        <taxon>Brachyspirales</taxon>
        <taxon>Brachyspiraceae</taxon>
        <taxon>Brachyspira</taxon>
    </lineage>
</organism>
<dbReference type="EMBL" id="CVLB01000001">
    <property type="protein sequence ID" value="CRF33522.1"/>
    <property type="molecule type" value="Genomic_DNA"/>
</dbReference>
<accession>A0A0G4K7C3</accession>
<dbReference type="InterPro" id="IPR025406">
    <property type="entry name" value="DUF4132"/>
</dbReference>
<keyword evidence="3" id="KW-1185">Reference proteome</keyword>
<dbReference type="Pfam" id="PF03382">
    <property type="entry name" value="DUF285"/>
    <property type="match status" value="2"/>
</dbReference>
<dbReference type="Proteomes" id="UP000043763">
    <property type="component" value="Unassembled WGS sequence"/>
</dbReference>
<evidence type="ECO:0000313" key="3">
    <source>
        <dbReference type="Proteomes" id="UP000043763"/>
    </source>
</evidence>